<dbReference type="Gene3D" id="2.10.109.10">
    <property type="entry name" value="Umud Fragment, subunit A"/>
    <property type="match status" value="1"/>
</dbReference>
<dbReference type="GO" id="GO:0045892">
    <property type="term" value="P:negative regulation of DNA-templated transcription"/>
    <property type="evidence" value="ECO:0007669"/>
    <property type="project" value="InterPro"/>
</dbReference>
<evidence type="ECO:0000256" key="8">
    <source>
        <dbReference type="ARBA" id="ARBA00023204"/>
    </source>
</evidence>
<evidence type="ECO:0000256" key="2">
    <source>
        <dbReference type="ARBA" id="ARBA00022705"/>
    </source>
</evidence>
<evidence type="ECO:0000256" key="9">
    <source>
        <dbReference type="ARBA" id="ARBA00023236"/>
    </source>
</evidence>
<evidence type="ECO:0000313" key="15">
    <source>
        <dbReference type="Proteomes" id="UP000182200"/>
    </source>
</evidence>
<sequence>MKEALTKRQNQIFEFIKKYTIENHKPPTIREICKKFNFKSTNSAYSVLKALERKGYIQRTNLKARNININDFKLDKTQIDLKEIPLISTFDAQNPLRMFTNLNGTIKLDMKIFDTLPSFAVEVTDDGMQKDGIFKGDIAIITQSLEIKNGSIVFAVIKNEGLIRHYKNENNEIYLIPSSRGYETLKFKEGDKNLWIGGEVSFIIRKLKR</sequence>
<dbReference type="GO" id="GO:0006508">
    <property type="term" value="P:proteolysis"/>
    <property type="evidence" value="ECO:0007669"/>
    <property type="project" value="InterPro"/>
</dbReference>
<reference evidence="13 14" key="2">
    <citation type="submission" date="2015-11" db="EMBL/GenBank/DDBJ databases">
        <authorList>
            <person name="Zhang Y."/>
            <person name="Guo Z."/>
        </authorList>
    </citation>
    <scope>NUCLEOTIDE SEQUENCE [LARGE SCALE GENOMIC DNA]</scope>
    <source>
        <strain evidence="13">JGI-4</strain>
    </source>
</reference>
<dbReference type="Pfam" id="PF00717">
    <property type="entry name" value="Peptidase_S24"/>
    <property type="match status" value="1"/>
</dbReference>
<gene>
    <name evidence="13" type="ORF">JGI4_01056</name>
    <name evidence="12" type="ORF">JGI8_00213</name>
</gene>
<dbReference type="InterPro" id="IPR036390">
    <property type="entry name" value="WH_DNA-bd_sf"/>
</dbReference>
<accession>A0A0P1LD76</accession>
<dbReference type="OrthoDB" id="9808280at2"/>
<name>A0A0P1L7C0_9BACT</name>
<accession>A0A0N7MTV5</accession>
<dbReference type="Pfam" id="PF01726">
    <property type="entry name" value="LexA_DNA_bind"/>
    <property type="match status" value="1"/>
</dbReference>
<keyword evidence="15" id="KW-1185">Reference proteome</keyword>
<dbReference type="GO" id="GO:0009432">
    <property type="term" value="P:SOS response"/>
    <property type="evidence" value="ECO:0007669"/>
    <property type="project" value="UniProtKB-KW"/>
</dbReference>
<accession>A0A0N7MSA5</accession>
<accession>A0A0P1P755</accession>
<dbReference type="Gene3D" id="1.10.10.10">
    <property type="entry name" value="Winged helix-like DNA-binding domain superfamily/Winged helix DNA-binding domain"/>
    <property type="match status" value="1"/>
</dbReference>
<evidence type="ECO:0000259" key="11">
    <source>
        <dbReference type="Pfam" id="PF01726"/>
    </source>
</evidence>
<keyword evidence="6" id="KW-0238">DNA-binding</keyword>
<dbReference type="GO" id="GO:0003677">
    <property type="term" value="F:DNA binding"/>
    <property type="evidence" value="ECO:0007669"/>
    <property type="project" value="UniProtKB-KW"/>
</dbReference>
<accession>A0A0P1L7C0</accession>
<keyword evidence="3" id="KW-0227">DNA damage</keyword>
<dbReference type="Proteomes" id="UP000182200">
    <property type="component" value="Unassembled WGS sequence"/>
</dbReference>
<feature type="domain" description="Peptidase S24/S26A/S26B/S26C" evidence="10">
    <location>
        <begin position="86"/>
        <end position="198"/>
    </location>
</feature>
<evidence type="ECO:0000259" key="10">
    <source>
        <dbReference type="Pfam" id="PF00717"/>
    </source>
</evidence>
<dbReference type="EMBL" id="FAOP01000004">
    <property type="protein sequence ID" value="CUU04567.1"/>
    <property type="molecule type" value="Genomic_DNA"/>
</dbReference>
<accession>A0A0P1LPI3</accession>
<evidence type="ECO:0000256" key="1">
    <source>
        <dbReference type="ARBA" id="ARBA00022491"/>
    </source>
</evidence>
<keyword evidence="1" id="KW-0678">Repressor</keyword>
<evidence type="ECO:0000256" key="4">
    <source>
        <dbReference type="ARBA" id="ARBA00022801"/>
    </source>
</evidence>
<dbReference type="GO" id="GO:0006281">
    <property type="term" value="P:DNA repair"/>
    <property type="evidence" value="ECO:0007669"/>
    <property type="project" value="UniProtKB-KW"/>
</dbReference>
<dbReference type="SUPFAM" id="SSF51306">
    <property type="entry name" value="LexA/Signal peptidase"/>
    <property type="match status" value="1"/>
</dbReference>
<organism evidence="13 14">
    <name type="scientific">Candidatus Kryptonium thompsonii</name>
    <dbReference type="NCBI Taxonomy" id="1633631"/>
    <lineage>
        <taxon>Bacteria</taxon>
        <taxon>Pseudomonadati</taxon>
        <taxon>Candidatus Kryptoniota</taxon>
        <taxon>Candidatus Kryptonium</taxon>
    </lineage>
</organism>
<dbReference type="AlphaFoldDB" id="A0A0P1L7C0"/>
<dbReference type="RefSeq" id="WP_047134211.1">
    <property type="nucleotide sequence ID" value="NZ_CZVI01000001.1"/>
</dbReference>
<keyword evidence="7" id="KW-0804">Transcription</keyword>
<proteinExistence type="predicted"/>
<dbReference type="GO" id="GO:0004252">
    <property type="term" value="F:serine-type endopeptidase activity"/>
    <property type="evidence" value="ECO:0007669"/>
    <property type="project" value="InterPro"/>
</dbReference>
<dbReference type="CDD" id="cd06529">
    <property type="entry name" value="S24_LexA-like"/>
    <property type="match status" value="1"/>
</dbReference>
<protein>
    <submittedName>
        <fullName evidence="13">Repressor LexA</fullName>
    </submittedName>
</protein>
<accession>A0A0S4N085</accession>
<dbReference type="STRING" id="1633631.GCA_001442925_01055"/>
<keyword evidence="4" id="KW-0378">Hydrolase</keyword>
<dbReference type="InterPro" id="IPR039418">
    <property type="entry name" value="LexA-like"/>
</dbReference>
<dbReference type="InterPro" id="IPR015927">
    <property type="entry name" value="Peptidase_S24_S26A/B/C"/>
</dbReference>
<dbReference type="PANTHER" id="PTHR33516:SF2">
    <property type="entry name" value="LEXA REPRESSOR-RELATED"/>
    <property type="match status" value="1"/>
</dbReference>
<evidence type="ECO:0000256" key="6">
    <source>
        <dbReference type="ARBA" id="ARBA00023125"/>
    </source>
</evidence>
<keyword evidence="8" id="KW-0234">DNA repair</keyword>
<dbReference type="Proteomes" id="UP000182011">
    <property type="component" value="Unassembled WGS sequence"/>
</dbReference>
<dbReference type="InterPro" id="IPR050077">
    <property type="entry name" value="LexA_repressor"/>
</dbReference>
<dbReference type="NCBIfam" id="TIGR00498">
    <property type="entry name" value="lexA"/>
    <property type="match status" value="1"/>
</dbReference>
<accession>A0A0P1MIB6</accession>
<evidence type="ECO:0000256" key="7">
    <source>
        <dbReference type="ARBA" id="ARBA00023163"/>
    </source>
</evidence>
<keyword evidence="5" id="KW-0805">Transcription regulation</keyword>
<dbReference type="InterPro" id="IPR036286">
    <property type="entry name" value="LexA/Signal_pep-like_sf"/>
</dbReference>
<dbReference type="SUPFAM" id="SSF46785">
    <property type="entry name" value="Winged helix' DNA-binding domain"/>
    <property type="match status" value="1"/>
</dbReference>
<dbReference type="EMBL" id="CZVI01000001">
    <property type="protein sequence ID" value="CUS78225.1"/>
    <property type="molecule type" value="Genomic_DNA"/>
</dbReference>
<evidence type="ECO:0000313" key="13">
    <source>
        <dbReference type="EMBL" id="CUU04567.1"/>
    </source>
</evidence>
<reference evidence="12 15" key="1">
    <citation type="submission" date="2015-11" db="EMBL/GenBank/DDBJ databases">
        <authorList>
            <person name="Varghese N."/>
        </authorList>
    </citation>
    <scope>NUCLEOTIDE SEQUENCE [LARGE SCALE GENOMIC DNA]</scope>
    <source>
        <strain evidence="12 15">JGI-8</strain>
    </source>
</reference>
<accession>A0A0P1MVQ6</accession>
<keyword evidence="2" id="KW-0235">DNA replication</keyword>
<dbReference type="InterPro" id="IPR006200">
    <property type="entry name" value="LexA"/>
</dbReference>
<accession>A0A0P1LAH5</accession>
<dbReference type="InterPro" id="IPR036388">
    <property type="entry name" value="WH-like_DNA-bd_sf"/>
</dbReference>
<evidence type="ECO:0000256" key="5">
    <source>
        <dbReference type="ARBA" id="ARBA00023015"/>
    </source>
</evidence>
<dbReference type="InterPro" id="IPR006199">
    <property type="entry name" value="LexA_DNA-bd_dom"/>
</dbReference>
<feature type="domain" description="LexA repressor DNA-binding" evidence="11">
    <location>
        <begin position="3"/>
        <end position="65"/>
    </location>
</feature>
<dbReference type="GO" id="GO:0006260">
    <property type="term" value="P:DNA replication"/>
    <property type="evidence" value="ECO:0007669"/>
    <property type="project" value="UniProtKB-KW"/>
</dbReference>
<evidence type="ECO:0000313" key="12">
    <source>
        <dbReference type="EMBL" id="CUS78225.1"/>
    </source>
</evidence>
<keyword evidence="9" id="KW-0742">SOS response</keyword>
<evidence type="ECO:0000256" key="3">
    <source>
        <dbReference type="ARBA" id="ARBA00022763"/>
    </source>
</evidence>
<evidence type="ECO:0000313" key="14">
    <source>
        <dbReference type="Proteomes" id="UP000182011"/>
    </source>
</evidence>
<dbReference type="PANTHER" id="PTHR33516">
    <property type="entry name" value="LEXA REPRESSOR"/>
    <property type="match status" value="1"/>
</dbReference>